<feature type="transmembrane region" description="Helical" evidence="1">
    <location>
        <begin position="156"/>
        <end position="174"/>
    </location>
</feature>
<protein>
    <submittedName>
        <fullName evidence="2">Uncharacterized protein</fullName>
    </submittedName>
</protein>
<feature type="transmembrane region" description="Helical" evidence="1">
    <location>
        <begin position="46"/>
        <end position="66"/>
    </location>
</feature>
<name>A0AAD5C6P0_AMBAR</name>
<keyword evidence="1" id="KW-1133">Transmembrane helix</keyword>
<gene>
    <name evidence="2" type="ORF">M8C21_018951</name>
</gene>
<proteinExistence type="predicted"/>
<feature type="non-terminal residue" evidence="2">
    <location>
        <position position="197"/>
    </location>
</feature>
<feature type="non-terminal residue" evidence="2">
    <location>
        <position position="1"/>
    </location>
</feature>
<dbReference type="EMBL" id="JAMZMK010009423">
    <property type="protein sequence ID" value="KAI7735884.1"/>
    <property type="molecule type" value="Genomic_DNA"/>
</dbReference>
<comment type="caution">
    <text evidence="2">The sequence shown here is derived from an EMBL/GenBank/DDBJ whole genome shotgun (WGS) entry which is preliminary data.</text>
</comment>
<evidence type="ECO:0000313" key="2">
    <source>
        <dbReference type="EMBL" id="KAI7735884.1"/>
    </source>
</evidence>
<dbReference type="PANTHER" id="PTHR33133:SF46">
    <property type="entry name" value="POLYADENYLATE-BINDING PROTEIN 1-B-BINDING PROTEIN"/>
    <property type="match status" value="1"/>
</dbReference>
<feature type="transmembrane region" description="Helical" evidence="1">
    <location>
        <begin position="98"/>
        <end position="118"/>
    </location>
</feature>
<dbReference type="PANTHER" id="PTHR33133">
    <property type="entry name" value="OS08G0107100 PROTEIN-RELATED"/>
    <property type="match status" value="1"/>
</dbReference>
<organism evidence="2 3">
    <name type="scientific">Ambrosia artemisiifolia</name>
    <name type="common">Common ragweed</name>
    <dbReference type="NCBI Taxonomy" id="4212"/>
    <lineage>
        <taxon>Eukaryota</taxon>
        <taxon>Viridiplantae</taxon>
        <taxon>Streptophyta</taxon>
        <taxon>Embryophyta</taxon>
        <taxon>Tracheophyta</taxon>
        <taxon>Spermatophyta</taxon>
        <taxon>Magnoliopsida</taxon>
        <taxon>eudicotyledons</taxon>
        <taxon>Gunneridae</taxon>
        <taxon>Pentapetalae</taxon>
        <taxon>asterids</taxon>
        <taxon>campanulids</taxon>
        <taxon>Asterales</taxon>
        <taxon>Asteraceae</taxon>
        <taxon>Asteroideae</taxon>
        <taxon>Heliantheae alliance</taxon>
        <taxon>Heliantheae</taxon>
        <taxon>Ambrosia</taxon>
    </lineage>
</organism>
<accession>A0AAD5C6P0</accession>
<dbReference type="Proteomes" id="UP001206925">
    <property type="component" value="Unassembled WGS sequence"/>
</dbReference>
<evidence type="ECO:0000313" key="3">
    <source>
        <dbReference type="Proteomes" id="UP001206925"/>
    </source>
</evidence>
<sequence>AVDPHFTSYNNPQEITMDRTEEDMKLVGFFGIFNQSFKTIFSRKKIFTQITLSFILLLAIIIAVHIEISQHVVFRKINNNSLPYNTYDYSREATAIEWLYYALFTCAYLLFLTALSILSTSTVVYNVASVYTGREVVFHNVIKVIPKDLANGKNTVGMGIAVVLYGFLVGAYMGETVVYPRPGEEIQLGHPRVPAEQ</sequence>
<keyword evidence="1" id="KW-0812">Transmembrane</keyword>
<keyword evidence="1" id="KW-0472">Membrane</keyword>
<dbReference type="AlphaFoldDB" id="A0AAD5C6P0"/>
<keyword evidence="3" id="KW-1185">Reference proteome</keyword>
<reference evidence="2" key="1">
    <citation type="submission" date="2022-06" db="EMBL/GenBank/DDBJ databases">
        <title>Uncovering the hologenomic basis of an extraordinary plant invasion.</title>
        <authorList>
            <person name="Bieker V.C."/>
            <person name="Martin M.D."/>
            <person name="Gilbert T."/>
            <person name="Hodgins K."/>
            <person name="Battlay P."/>
            <person name="Petersen B."/>
            <person name="Wilson J."/>
        </authorList>
    </citation>
    <scope>NUCLEOTIDE SEQUENCE</scope>
    <source>
        <strain evidence="2">AA19_3_7</strain>
        <tissue evidence="2">Leaf</tissue>
    </source>
</reference>
<evidence type="ECO:0000256" key="1">
    <source>
        <dbReference type="SAM" id="Phobius"/>
    </source>
</evidence>